<dbReference type="GO" id="GO:0005737">
    <property type="term" value="C:cytoplasm"/>
    <property type="evidence" value="ECO:0007669"/>
    <property type="project" value="TreeGrafter"/>
</dbReference>
<dbReference type="AlphaFoldDB" id="A0A290QB98"/>
<feature type="domain" description="Calcineurin-like phosphoesterase" evidence="2">
    <location>
        <begin position="1"/>
        <end position="192"/>
    </location>
</feature>
<dbReference type="KEGG" id="vbh:CMV30_02485"/>
<protein>
    <submittedName>
        <fullName evidence="3">Metallophosphoesterase</fullName>
    </submittedName>
</protein>
<sequence>MRIAILADIHGNLAALEAALERMALLEVDQLVVAGDIVVGAPDSLACWERVKALGCPVLRGNHERYVFDLGTERAKPEWSSRQFGPVQWAAAQLGEANRRELAALPGTLKIAGADDVLFVHGSARNDTDLIFPYTSDAEIAPMFTGFAEKWIVRGHNHYAGVRLWGERRIVTTGSVGLALDGTVKAQFAVVERRGGSGSEWRLEHHAVAYDVAATLRRARESEYVEKAGPIARLFMREVETAAFHILPFQQFNAALVKAGKTLPLEQAVEAFMRRE</sequence>
<dbReference type="EMBL" id="CP023344">
    <property type="protein sequence ID" value="ATC65949.1"/>
    <property type="molecule type" value="Genomic_DNA"/>
</dbReference>
<evidence type="ECO:0000313" key="4">
    <source>
        <dbReference type="Proteomes" id="UP000217265"/>
    </source>
</evidence>
<dbReference type="RefSeq" id="WP_096057578.1">
    <property type="nucleotide sequence ID" value="NZ_CP023344.1"/>
</dbReference>
<dbReference type="InterPro" id="IPR011152">
    <property type="entry name" value="Pesterase_MJ0912"/>
</dbReference>
<dbReference type="Proteomes" id="UP000217265">
    <property type="component" value="Chromosome"/>
</dbReference>
<comment type="similarity">
    <text evidence="1">Belongs to the metallophosphoesterase superfamily. YfcE family.</text>
</comment>
<dbReference type="InterPro" id="IPR029052">
    <property type="entry name" value="Metallo-depent_PP-like"/>
</dbReference>
<gene>
    <name evidence="3" type="ORF">CMV30_02485</name>
</gene>
<dbReference type="PANTHER" id="PTHR42850">
    <property type="entry name" value="METALLOPHOSPHOESTERASE"/>
    <property type="match status" value="1"/>
</dbReference>
<dbReference type="Gene3D" id="3.60.21.10">
    <property type="match status" value="1"/>
</dbReference>
<dbReference type="SUPFAM" id="SSF56300">
    <property type="entry name" value="Metallo-dependent phosphatases"/>
    <property type="match status" value="1"/>
</dbReference>
<organism evidence="3 4">
    <name type="scientific">Nibricoccus aquaticus</name>
    <dbReference type="NCBI Taxonomy" id="2576891"/>
    <lineage>
        <taxon>Bacteria</taxon>
        <taxon>Pseudomonadati</taxon>
        <taxon>Verrucomicrobiota</taxon>
        <taxon>Opitutia</taxon>
        <taxon>Opitutales</taxon>
        <taxon>Opitutaceae</taxon>
        <taxon>Nibricoccus</taxon>
    </lineage>
</organism>
<dbReference type="GO" id="GO:0016791">
    <property type="term" value="F:phosphatase activity"/>
    <property type="evidence" value="ECO:0007669"/>
    <property type="project" value="TreeGrafter"/>
</dbReference>
<dbReference type="InterPro" id="IPR024654">
    <property type="entry name" value="Calcineurin-like_PHP_lpxH"/>
</dbReference>
<dbReference type="PIRSF" id="PIRSF000883">
    <property type="entry name" value="Pesterase_MJ0912"/>
    <property type="match status" value="1"/>
</dbReference>
<dbReference type="InterPro" id="IPR050126">
    <property type="entry name" value="Ap4A_hydrolase"/>
</dbReference>
<proteinExistence type="inferred from homology"/>
<evidence type="ECO:0000313" key="3">
    <source>
        <dbReference type="EMBL" id="ATC65949.1"/>
    </source>
</evidence>
<evidence type="ECO:0000256" key="1">
    <source>
        <dbReference type="ARBA" id="ARBA00008950"/>
    </source>
</evidence>
<reference evidence="3 4" key="1">
    <citation type="submission" date="2017-09" db="EMBL/GenBank/DDBJ databases">
        <title>Complete genome sequence of Verrucomicrobial strain HZ-65, isolated from freshwater.</title>
        <authorList>
            <person name="Choi A."/>
        </authorList>
    </citation>
    <scope>NUCLEOTIDE SEQUENCE [LARGE SCALE GENOMIC DNA]</scope>
    <source>
        <strain evidence="3 4">HZ-65</strain>
    </source>
</reference>
<keyword evidence="4" id="KW-1185">Reference proteome</keyword>
<accession>A0A290QB98</accession>
<dbReference type="CDD" id="cd00838">
    <property type="entry name" value="MPP_superfamily"/>
    <property type="match status" value="1"/>
</dbReference>
<dbReference type="PANTHER" id="PTHR42850:SF2">
    <property type="entry name" value="BLL5683 PROTEIN"/>
    <property type="match status" value="1"/>
</dbReference>
<dbReference type="OrthoDB" id="9800565at2"/>
<name>A0A290QB98_9BACT</name>
<evidence type="ECO:0000259" key="2">
    <source>
        <dbReference type="Pfam" id="PF12850"/>
    </source>
</evidence>
<dbReference type="Pfam" id="PF12850">
    <property type="entry name" value="Metallophos_2"/>
    <property type="match status" value="1"/>
</dbReference>